<keyword evidence="5" id="KW-1185">Reference proteome</keyword>
<gene>
    <name evidence="4" type="ORF">HHU12_19955</name>
</gene>
<dbReference type="Gene3D" id="3.40.50.11780">
    <property type="match status" value="1"/>
</dbReference>
<dbReference type="Pfam" id="PF04984">
    <property type="entry name" value="Phage_sheath_1"/>
    <property type="match status" value="1"/>
</dbReference>
<dbReference type="Pfam" id="PF17482">
    <property type="entry name" value="Phage_sheath_1C"/>
    <property type="match status" value="1"/>
</dbReference>
<dbReference type="Proteomes" id="UP000576082">
    <property type="component" value="Unassembled WGS sequence"/>
</dbReference>
<comment type="similarity">
    <text evidence="1">Belongs to the myoviridae tail sheath protein family.</text>
</comment>
<accession>A0A7X9RWZ1</accession>
<dbReference type="AlphaFoldDB" id="A0A7X9RWZ1"/>
<dbReference type="InterPro" id="IPR035089">
    <property type="entry name" value="Phage_sheath_subtilisin"/>
</dbReference>
<evidence type="ECO:0000256" key="1">
    <source>
        <dbReference type="ARBA" id="ARBA00008005"/>
    </source>
</evidence>
<feature type="domain" description="Tail sheath protein C-terminal" evidence="3">
    <location>
        <begin position="384"/>
        <end position="490"/>
    </location>
</feature>
<dbReference type="PANTHER" id="PTHR35861:SF1">
    <property type="entry name" value="PHAGE TAIL SHEATH PROTEIN"/>
    <property type="match status" value="1"/>
</dbReference>
<reference evidence="4 5" key="1">
    <citation type="submission" date="2020-04" db="EMBL/GenBank/DDBJ databases">
        <title>Flammeovirga sp. SR4, a novel species isolated from seawater.</title>
        <authorList>
            <person name="Wang X."/>
        </authorList>
    </citation>
    <scope>NUCLEOTIDE SEQUENCE [LARGE SCALE GENOMIC DNA]</scope>
    <source>
        <strain evidence="4 5">ATCC 23126</strain>
    </source>
</reference>
<dbReference type="EMBL" id="JABANE010000059">
    <property type="protein sequence ID" value="NME70261.1"/>
    <property type="molecule type" value="Genomic_DNA"/>
</dbReference>
<comment type="caution">
    <text evidence="4">The sequence shown here is derived from an EMBL/GenBank/DDBJ whole genome shotgun (WGS) entry which is preliminary data.</text>
</comment>
<dbReference type="InterPro" id="IPR052042">
    <property type="entry name" value="Tail_sheath_structural"/>
</dbReference>
<feature type="domain" description="Tail sheath protein subtilisin-like" evidence="2">
    <location>
        <begin position="289"/>
        <end position="380"/>
    </location>
</feature>
<evidence type="ECO:0000313" key="5">
    <source>
        <dbReference type="Proteomes" id="UP000576082"/>
    </source>
</evidence>
<proteinExistence type="inferred from homology"/>
<protein>
    <submittedName>
        <fullName evidence="4">Phage tail sheath family protein</fullName>
    </submittedName>
</protein>
<dbReference type="PANTHER" id="PTHR35861">
    <property type="match status" value="1"/>
</dbReference>
<organism evidence="4 5">
    <name type="scientific">Flammeovirga aprica JL-4</name>
    <dbReference type="NCBI Taxonomy" id="694437"/>
    <lineage>
        <taxon>Bacteria</taxon>
        <taxon>Pseudomonadati</taxon>
        <taxon>Bacteroidota</taxon>
        <taxon>Cytophagia</taxon>
        <taxon>Cytophagales</taxon>
        <taxon>Flammeovirgaceae</taxon>
        <taxon>Flammeovirga</taxon>
    </lineage>
</organism>
<dbReference type="InterPro" id="IPR020287">
    <property type="entry name" value="Tail_sheath_C"/>
</dbReference>
<name>A0A7X9RWZ1_9BACT</name>
<evidence type="ECO:0000259" key="3">
    <source>
        <dbReference type="Pfam" id="PF17482"/>
    </source>
</evidence>
<evidence type="ECO:0000313" key="4">
    <source>
        <dbReference type="EMBL" id="NME70261.1"/>
    </source>
</evidence>
<evidence type="ECO:0000259" key="2">
    <source>
        <dbReference type="Pfam" id="PF04984"/>
    </source>
</evidence>
<sequence length="494" mass="53852">MAIRIATPGVYIQEKNAFGNSIVASPTAIPAFVGYTEKADKNGKPLQNVPTVIDSLDAFEKLYGRAWVPTYAIQETSNSESDIKVGDKKYELSTGEDRYFLYDSLRLFFTNGGGKAYIVSVGVYGEEIDSDKIIRGIRTLKTSTEPTLLAIPDAVALAAQACAGVQQEMLQHCEGDDNRFAVLDVQDGISARTYDEEDAIDNFRNNVGKVGLKHGAAYYPWVNATVVSDKEFSYVHFDSIEQLVQILTDEAELMYDNDRKKQEAVTEIQALLEADGYSADLHQTLKSISPTYKALMIALANKLNVLPPSGAIVGAYARVDAVQGVWKAPANEGLAGVASPYVSLTNEDQEDLNLTVGGKSVNAIRSFAGEGTVIWGARTLDGNSQDWRYINVRRTMSFIEDSVKGSVKSYVFEPNTPMTWIAVKGSIDAFLTTLWNQGALVGTSQSDAFVVDVGLGSTMTQTDILDGMMKVSVKVAISRPAEFIVLTFQQQLQS</sequence>